<dbReference type="InterPro" id="IPR029044">
    <property type="entry name" value="Nucleotide-diphossugar_trans"/>
</dbReference>
<evidence type="ECO:0000256" key="6">
    <source>
        <dbReference type="ARBA" id="ARBA00023180"/>
    </source>
</evidence>
<accession>A0A8S4NN91</accession>
<reference evidence="8" key="1">
    <citation type="submission" date="2022-03" db="EMBL/GenBank/DDBJ databases">
        <authorList>
            <person name="Martin C."/>
        </authorList>
    </citation>
    <scope>NUCLEOTIDE SEQUENCE</scope>
</reference>
<keyword evidence="6" id="KW-0325">Glycoprotein</keyword>
<keyword evidence="2 7" id="KW-0812">Transmembrane</keyword>
<evidence type="ECO:0000256" key="5">
    <source>
        <dbReference type="ARBA" id="ARBA00023136"/>
    </source>
</evidence>
<dbReference type="PANTHER" id="PTHR12270:SF52">
    <property type="entry name" value="GLYCOSYLTRANSFERASE-LIKE PROTEIN GNT13-RELATED"/>
    <property type="match status" value="1"/>
</dbReference>
<dbReference type="InterPro" id="IPR051292">
    <property type="entry name" value="Xyl/GlcA_transferase"/>
</dbReference>
<dbReference type="Gene3D" id="3.90.550.10">
    <property type="entry name" value="Spore Coat Polysaccharide Biosynthesis Protein SpsA, Chain A"/>
    <property type="match status" value="1"/>
</dbReference>
<protein>
    <submittedName>
        <fullName evidence="8">Uncharacterized protein</fullName>
    </submittedName>
</protein>
<name>A0A8S4NN91_OWEFU</name>
<sequence length="615" mass="71381">MLNGKMLLKVRRATGFGQAPYRRYRGMKSNFLLILWGLCMLSMISVLIIYLYISKNNEKVFHNASDIHYTDIDDTPKSVPGATEVEELDEAKALDFSLTFTTLVDNKDVALQRGWWMPHVRWKEAVECDNQEWGICAKVLSVSCKPESIRAIYQFIPILNEAPLRGFYFSVRSSGKYLKKIPNPDRGHTEFFYGAVAVIRFMDFSNHTLQLNFSPSDENLYMHSEIHYMLPPGDLKVTSVTIMLGCYGYAGLVKFTDINLKPIRLQERNEIPRELTPFDFISKCPQLPSPLPKVPKFKTQQFLISNDKFDSHMLSLVTLVTQLSMDRLNIAAEILQNWDGPISLAIYVPAGDSNNQWKEQYVHKKLQGIKIGPHCDVTVMYGIHPDERYPINMLRNAAVRSVRTEYMFLVDADFLPSPNFQEIFDMTLKANFKKRSHESFDKTAFVVPAFEYMEDPEPTDPLAHSKAELLEIVLNEQSNIEVFRILESPDAHKPTDYQRWYTNSKIYRIKNYQDKYEPYVVLRKNDKVPLYDERFDAYGMNKVSFIMELKAAGYEFLVLPDSWAIHLPHMPTPFNFAFLNSPLERLRNRVLRFEFNADLSRKYRIGGCVEQIFMK</sequence>
<gene>
    <name evidence="8" type="ORF">OFUS_LOCUS9464</name>
</gene>
<feature type="transmembrane region" description="Helical" evidence="7">
    <location>
        <begin position="31"/>
        <end position="53"/>
    </location>
</feature>
<comment type="subcellular location">
    <subcellularLocation>
        <location evidence="1">Membrane</location>
        <topology evidence="1">Single-pass type II membrane protein</topology>
    </subcellularLocation>
</comment>
<dbReference type="GO" id="GO:0015020">
    <property type="term" value="F:glucuronosyltransferase activity"/>
    <property type="evidence" value="ECO:0007669"/>
    <property type="project" value="TreeGrafter"/>
</dbReference>
<dbReference type="AlphaFoldDB" id="A0A8S4NN91"/>
<evidence type="ECO:0000256" key="7">
    <source>
        <dbReference type="SAM" id="Phobius"/>
    </source>
</evidence>
<dbReference type="SUPFAM" id="SSF53448">
    <property type="entry name" value="Nucleotide-diphospho-sugar transferases"/>
    <property type="match status" value="1"/>
</dbReference>
<keyword evidence="4 7" id="KW-1133">Transmembrane helix</keyword>
<keyword evidence="5 7" id="KW-0472">Membrane</keyword>
<proteinExistence type="predicted"/>
<dbReference type="PANTHER" id="PTHR12270">
    <property type="entry name" value="GLYCOSYLTRANSFERASE-RELATED"/>
    <property type="match status" value="1"/>
</dbReference>
<evidence type="ECO:0000256" key="1">
    <source>
        <dbReference type="ARBA" id="ARBA00004606"/>
    </source>
</evidence>
<keyword evidence="3" id="KW-0735">Signal-anchor</keyword>
<evidence type="ECO:0000256" key="3">
    <source>
        <dbReference type="ARBA" id="ARBA00022968"/>
    </source>
</evidence>
<comment type="caution">
    <text evidence="8">The sequence shown here is derived from an EMBL/GenBank/DDBJ whole genome shotgun (WGS) entry which is preliminary data.</text>
</comment>
<dbReference type="EMBL" id="CAIIXF020000005">
    <property type="protein sequence ID" value="CAH1783095.1"/>
    <property type="molecule type" value="Genomic_DNA"/>
</dbReference>
<dbReference type="GO" id="GO:0035269">
    <property type="term" value="P:protein O-linked glycosylation via mannose"/>
    <property type="evidence" value="ECO:0007669"/>
    <property type="project" value="TreeGrafter"/>
</dbReference>
<dbReference type="Pfam" id="PF13896">
    <property type="entry name" value="Glyco_transf_49"/>
    <property type="match status" value="2"/>
</dbReference>
<dbReference type="OrthoDB" id="411524at2759"/>
<evidence type="ECO:0000256" key="2">
    <source>
        <dbReference type="ARBA" id="ARBA00022692"/>
    </source>
</evidence>
<evidence type="ECO:0000256" key="4">
    <source>
        <dbReference type="ARBA" id="ARBA00022989"/>
    </source>
</evidence>
<dbReference type="GO" id="GO:0016020">
    <property type="term" value="C:membrane"/>
    <property type="evidence" value="ECO:0007669"/>
    <property type="project" value="UniProtKB-SubCell"/>
</dbReference>
<evidence type="ECO:0000313" key="9">
    <source>
        <dbReference type="Proteomes" id="UP000749559"/>
    </source>
</evidence>
<keyword evidence="9" id="KW-1185">Reference proteome</keyword>
<evidence type="ECO:0000313" key="8">
    <source>
        <dbReference type="EMBL" id="CAH1783095.1"/>
    </source>
</evidence>
<dbReference type="GO" id="GO:0042285">
    <property type="term" value="F:xylosyltransferase activity"/>
    <property type="evidence" value="ECO:0007669"/>
    <property type="project" value="TreeGrafter"/>
</dbReference>
<dbReference type="Proteomes" id="UP000749559">
    <property type="component" value="Unassembled WGS sequence"/>
</dbReference>
<organism evidence="8 9">
    <name type="scientific">Owenia fusiformis</name>
    <name type="common">Polychaete worm</name>
    <dbReference type="NCBI Taxonomy" id="6347"/>
    <lineage>
        <taxon>Eukaryota</taxon>
        <taxon>Metazoa</taxon>
        <taxon>Spiralia</taxon>
        <taxon>Lophotrochozoa</taxon>
        <taxon>Annelida</taxon>
        <taxon>Polychaeta</taxon>
        <taxon>Sedentaria</taxon>
        <taxon>Canalipalpata</taxon>
        <taxon>Sabellida</taxon>
        <taxon>Oweniida</taxon>
        <taxon>Oweniidae</taxon>
        <taxon>Owenia</taxon>
    </lineage>
</organism>